<dbReference type="Pfam" id="PF10536">
    <property type="entry name" value="PMD"/>
    <property type="match status" value="1"/>
</dbReference>
<sequence>MKSAMKKLRRWEKWASAHSVTSIDRETQTFEVYTGMGMISPYKGQHTQHTLMNATCCQTLNDVMSVDYIQSNTQTIGLSYHSLKFAQMRTYLKDLIDQELPGSIMKWIGKSLVNHSDALSATHKSHTIWDTSFTVVLSYQRREVASQHTIPFDQRIAPYLEAAGFLRVSQVGECTITLQDVAVQLRLPVDREPLIGSLRYNLKVICKDILGVVPSDMKGQRLSLLWLAEQFEELPSDVDVVSVQRYARAYIMQLIGGFLFAYKSNTLVHCMFLKFVFDFNQVGTYAWGATTLAWLYRELYRVSHAQSLKIVGPLMLLQVWAYNGFPIIAPQRTLQHSDGRHLNFRLIGRRTHHVALFPLRCRSGQAV</sequence>
<dbReference type="AlphaFoldDB" id="A0A5A7T0Q1"/>
<evidence type="ECO:0000313" key="2">
    <source>
        <dbReference type="EMBL" id="KAA0035171.1"/>
    </source>
</evidence>
<dbReference type="InterPro" id="IPR019557">
    <property type="entry name" value="AminoTfrase-like_pln_mobile"/>
</dbReference>
<protein>
    <submittedName>
        <fullName evidence="2">Serine/threonine-protein phosphatase 7 long form-like protein</fullName>
    </submittedName>
</protein>
<comment type="caution">
    <text evidence="2">The sequence shown here is derived from an EMBL/GenBank/DDBJ whole genome shotgun (WGS) entry which is preliminary data.</text>
</comment>
<dbReference type="STRING" id="1194695.A0A5A7T0Q1"/>
<reference evidence="2 3" key="1">
    <citation type="submission" date="2019-08" db="EMBL/GenBank/DDBJ databases">
        <title>Draft genome sequences of two oriental melons (Cucumis melo L. var makuwa).</title>
        <authorList>
            <person name="Kwon S.-Y."/>
        </authorList>
    </citation>
    <scope>NUCLEOTIDE SEQUENCE [LARGE SCALE GENOMIC DNA]</scope>
    <source>
        <strain evidence="3">cv. SW 3</strain>
        <tissue evidence="2">Leaf</tissue>
    </source>
</reference>
<proteinExistence type="predicted"/>
<dbReference type="Proteomes" id="UP000321393">
    <property type="component" value="Unassembled WGS sequence"/>
</dbReference>
<evidence type="ECO:0000259" key="1">
    <source>
        <dbReference type="Pfam" id="PF10536"/>
    </source>
</evidence>
<dbReference type="PANTHER" id="PTHR46033:SF8">
    <property type="entry name" value="PROTEIN MAINTENANCE OF MERISTEMS-LIKE"/>
    <property type="match status" value="1"/>
</dbReference>
<evidence type="ECO:0000313" key="3">
    <source>
        <dbReference type="Proteomes" id="UP000321393"/>
    </source>
</evidence>
<feature type="domain" description="Aminotransferase-like plant mobile" evidence="1">
    <location>
        <begin position="170"/>
        <end position="335"/>
    </location>
</feature>
<dbReference type="OrthoDB" id="1871193at2759"/>
<dbReference type="EMBL" id="SSTE01020204">
    <property type="protein sequence ID" value="KAA0035171.1"/>
    <property type="molecule type" value="Genomic_DNA"/>
</dbReference>
<organism evidence="2 3">
    <name type="scientific">Cucumis melo var. makuwa</name>
    <name type="common">Oriental melon</name>
    <dbReference type="NCBI Taxonomy" id="1194695"/>
    <lineage>
        <taxon>Eukaryota</taxon>
        <taxon>Viridiplantae</taxon>
        <taxon>Streptophyta</taxon>
        <taxon>Embryophyta</taxon>
        <taxon>Tracheophyta</taxon>
        <taxon>Spermatophyta</taxon>
        <taxon>Magnoliopsida</taxon>
        <taxon>eudicotyledons</taxon>
        <taxon>Gunneridae</taxon>
        <taxon>Pentapetalae</taxon>
        <taxon>rosids</taxon>
        <taxon>fabids</taxon>
        <taxon>Cucurbitales</taxon>
        <taxon>Cucurbitaceae</taxon>
        <taxon>Benincaseae</taxon>
        <taxon>Cucumis</taxon>
    </lineage>
</organism>
<dbReference type="PANTHER" id="PTHR46033">
    <property type="entry name" value="PROTEIN MAIN-LIKE 2"/>
    <property type="match status" value="1"/>
</dbReference>
<dbReference type="InterPro" id="IPR044824">
    <property type="entry name" value="MAIN-like"/>
</dbReference>
<name>A0A5A7T0Q1_CUCMM</name>
<accession>A0A5A7T0Q1</accession>
<gene>
    <name evidence="2" type="ORF">E6C27_scaffold57G002710</name>
</gene>
<dbReference type="GO" id="GO:0010073">
    <property type="term" value="P:meristem maintenance"/>
    <property type="evidence" value="ECO:0007669"/>
    <property type="project" value="InterPro"/>
</dbReference>